<dbReference type="Proteomes" id="UP000225433">
    <property type="component" value="Unassembled WGS sequence"/>
</dbReference>
<dbReference type="STRING" id="351679.A9255_09260"/>
<keyword evidence="2" id="KW-0472">Membrane</keyword>
<dbReference type="InterPro" id="IPR056823">
    <property type="entry name" value="TEN-like_YD-shell"/>
</dbReference>
<evidence type="ECO:0000313" key="5">
    <source>
        <dbReference type="EMBL" id="PHM56287.1"/>
    </source>
</evidence>
<organism evidence="5 7">
    <name type="scientific">Xenorhabdus hominickii</name>
    <dbReference type="NCBI Taxonomy" id="351679"/>
    <lineage>
        <taxon>Bacteria</taxon>
        <taxon>Pseudomonadati</taxon>
        <taxon>Pseudomonadota</taxon>
        <taxon>Gammaproteobacteria</taxon>
        <taxon>Enterobacterales</taxon>
        <taxon>Morganellaceae</taxon>
        <taxon>Xenorhabdus</taxon>
    </lineage>
</organism>
<dbReference type="RefSeq" id="WP_069316463.1">
    <property type="nucleotide sequence ID" value="NZ_CAWNQJ010000046.1"/>
</dbReference>
<gene>
    <name evidence="4" type="ORF">A9255_09260</name>
    <name evidence="5" type="ORF">Xhom_01773</name>
</gene>
<evidence type="ECO:0000313" key="7">
    <source>
        <dbReference type="Proteomes" id="UP000225433"/>
    </source>
</evidence>
<dbReference type="InterPro" id="IPR031325">
    <property type="entry name" value="RHS_repeat"/>
</dbReference>
<dbReference type="Pfam" id="PF05593">
    <property type="entry name" value="RHS_repeat"/>
    <property type="match status" value="2"/>
</dbReference>
<feature type="transmembrane region" description="Helical" evidence="2">
    <location>
        <begin position="1430"/>
        <end position="1451"/>
    </location>
</feature>
<sequence length="1687" mass="188788">MNNSFFSNAHNFQSAAMGSVDPRTGLFSYTMLVAQLTGNNHLGPTQTIALSYSPLNTKDIGFGIGFAFSLTQYDKQNRLLVLSTGERYKVAETDNAVFLEQYKQDVVRFEKDVAQDVYRVIHKSGMVEVLNGPQNAYDLKVPIQIFTPLGHTLTLNWAYGLGPIPYLKSISDEENELLQVHYELGSYTRITVRPNTTESYNIQLLFNNGYVSEVNNDAVEPLLKWTMRYDADCRFLTQVLSPTGLTEHVVYTLDGHQFPGKSGLPPLPYVVQYTQYPGHGPNIERTYQYTTSTNFLGYGEKEDWDRDEDYLYGILADYQYGSTESWDDGTTQHLITRRYNNYHLLVSEMVQQNGKNECNRLHQTEYYAQVGVEFQQQPPQFQMPKLATVCFNGKSDGEVTQTEFDAAGNPTMQISSDGVRTDWIYYPAEGDGDDCPASPYGFVRFVKSKTVTPGRSSPEGAYEDAPVYQTVYRYSQLPTCNGAPASYAVVRTCKSLYSAGQLLHESRIQYVNAVNSPEHGRIQRIEETLHATSEAASFSSASTWTSQQTFSYTIQGDTLVQDIEYIGYDQLSLNSQYIQSRFSGKLWREVNSQQCISQYHYDELGRLLKYVSNAETDYAQEVHYSYTIEGIGEIMTTKTDMLGNQLRTRFDGLGRSYQQEILEKGQEAQGWRVVSEIERDNWGRVVKQTRYDWLPMDNDEGNSVPVSSSQYFEYDDWGQQYRIIKDTGESTQQDYDPVTRTLQITLQAPGLKFSKRTVVYDKCHRPVTTTFYDSQGNQHSQQINHYDGLGRLRATVDELKQKTEYTYDLFGRINSTTHSDGTVVRKSFAPFSLKSLVTQVKANDHVLGVRNFDSLHRIISTTSGERTYQYTYQGKNSRPSQITDPLGNTITYSYDPLQGNVLTQVDAGGIQQRFAYDPKTGVITQASAAQQATHSLSYTSSGRLQQGTFRFDDAGAGAARQEKYTYSPAGQLTAYQDVTGKIRRVNFDKFGRPVAALDPDIDVHLTYDTASRVNSWRVHDKQHDKLLTVTLGFDDFGREINREIQTEKDTLTLEQIYTTTGQIATRATRSQHTGLLRQESYTYDPARHWLTEYDCAGSEQPLDAYGFGIAHQHFTYDCLGNILTCITTLADGSSDTATFAYSSSDPCQLRTITHTHLGYPATIILEYDKAGRLIQDEGGRHLTYDALGRLADVRFNDTTSDYTYDAFDRLVLQQIDADNTREFYYQGEARVTEILRESGAETRLLHAQGTTVATVTGSEAHLLGTDHNSSVLMSYKSDGIQTHYRYSPYGQQAEKERNPAIPAYNGEQLDPIGGTYHLGNGYRAYNPVLMRFNAPDSWSPFGAGGLNAYAYCLGDPINRIDPTGHMSLSSVFGIAFCAIGLVAGLTMAIPTGGASLSMSGAIFAGIGLLSDVTGIASAATEDNDPHASTILGWISLGLGVIDLGAGSGGIIKGILQMKKTPAAFGEVFASEVVSYEFTPRGMNMAPPRGYMGNDYVIALQSAIRDERIVSVENPAGSGIHTVGFETTGLYPASRDRDLDLLRRAIFRPSGSNSSIDIVNNIHVAESGVPHNLNITSEDFERLYLDFISIDILSPINKTESIVSTINEIRSITISHLLNTTELSDNTINMMRTAWRNGAFSQYSLEDWICNMLLTESPRTELLLRQNLRDNNESIHFFNNIIIPDRRG</sequence>
<proteinExistence type="predicted"/>
<feature type="transmembrane region" description="Helical" evidence="2">
    <location>
        <begin position="1366"/>
        <end position="1389"/>
    </location>
</feature>
<dbReference type="PANTHER" id="PTHR32305">
    <property type="match status" value="1"/>
</dbReference>
<protein>
    <submittedName>
        <fullName evidence="5">YD repeat</fullName>
    </submittedName>
</protein>
<dbReference type="InterPro" id="IPR050708">
    <property type="entry name" value="T6SS_VgrG/RHS"/>
</dbReference>
<keyword evidence="2" id="KW-1133">Transmembrane helix</keyword>
<dbReference type="KEGG" id="xho:A9255_09260"/>
<evidence type="ECO:0000259" key="3">
    <source>
        <dbReference type="Pfam" id="PF25023"/>
    </source>
</evidence>
<evidence type="ECO:0000256" key="2">
    <source>
        <dbReference type="SAM" id="Phobius"/>
    </source>
</evidence>
<dbReference type="Gene3D" id="2.180.10.10">
    <property type="entry name" value="RHS repeat-associated core"/>
    <property type="match status" value="2"/>
</dbReference>
<keyword evidence="2" id="KW-0812">Transmembrane</keyword>
<reference evidence="5 7" key="2">
    <citation type="journal article" date="2017" name="Nat. Microbiol.">
        <title>Natural product diversity associated with the nematode symbionts Photorhabdus and Xenorhabdus.</title>
        <authorList>
            <person name="Tobias N.J."/>
            <person name="Wolff H."/>
            <person name="Djahanschiri B."/>
            <person name="Grundmann F."/>
            <person name="Kronenwerth M."/>
            <person name="Shi Y.M."/>
            <person name="Simonyi S."/>
            <person name="Grun P."/>
            <person name="Shapiro-Ilan D."/>
            <person name="Pidot S.J."/>
            <person name="Stinear T.P."/>
            <person name="Ebersberger I."/>
            <person name="Bode H.B."/>
        </authorList>
    </citation>
    <scope>NUCLEOTIDE SEQUENCE [LARGE SCALE GENOMIC DNA]</scope>
    <source>
        <strain evidence="5 7">DSM 17903</strain>
    </source>
</reference>
<evidence type="ECO:0000313" key="6">
    <source>
        <dbReference type="Proteomes" id="UP000094600"/>
    </source>
</evidence>
<dbReference type="PANTHER" id="PTHR32305:SF15">
    <property type="entry name" value="PROTEIN RHSA-RELATED"/>
    <property type="match status" value="1"/>
</dbReference>
<dbReference type="SUPFAM" id="SSF56399">
    <property type="entry name" value="ADP-ribosylation"/>
    <property type="match status" value="1"/>
</dbReference>
<feature type="transmembrane region" description="Helical" evidence="2">
    <location>
        <begin position="1401"/>
        <end position="1418"/>
    </location>
</feature>
<dbReference type="InterPro" id="IPR022385">
    <property type="entry name" value="Rhs_assc_core"/>
</dbReference>
<reference evidence="4 6" key="1">
    <citation type="submission" date="2016-06" db="EMBL/GenBank/DDBJ databases">
        <title>Bacterial characters and pathogenicity of Xenorhabdus hominickii from an entomopathogenic nematode, Steinernema monticolum.</title>
        <authorList>
            <person name="Park Y."/>
            <person name="Kim Y."/>
        </authorList>
    </citation>
    <scope>NUCLEOTIDE SEQUENCE [LARGE SCALE GENOMIC DNA]</scope>
    <source>
        <strain evidence="4 6">ANU1</strain>
    </source>
</reference>
<dbReference type="OrthoDB" id="5862074at2"/>
<dbReference type="NCBIfam" id="TIGR03696">
    <property type="entry name" value="Rhs_assc_core"/>
    <property type="match status" value="1"/>
</dbReference>
<dbReference type="EMBL" id="CP016176">
    <property type="protein sequence ID" value="AOM40764.1"/>
    <property type="molecule type" value="Genomic_DNA"/>
</dbReference>
<name>A0A2G0QAL9_XENHO</name>
<dbReference type="Pfam" id="PF25023">
    <property type="entry name" value="TEN_YD-shell"/>
    <property type="match status" value="1"/>
</dbReference>
<evidence type="ECO:0000313" key="4">
    <source>
        <dbReference type="EMBL" id="AOM40764.1"/>
    </source>
</evidence>
<dbReference type="InterPro" id="IPR006530">
    <property type="entry name" value="YD"/>
</dbReference>
<feature type="domain" description="Teneurin-like YD-shell" evidence="3">
    <location>
        <begin position="1013"/>
        <end position="1336"/>
    </location>
</feature>
<keyword evidence="1" id="KW-0677">Repeat</keyword>
<keyword evidence="6" id="KW-1185">Reference proteome</keyword>
<accession>A0A2G0QAL9</accession>
<dbReference type="Proteomes" id="UP000094600">
    <property type="component" value="Chromosome"/>
</dbReference>
<dbReference type="NCBIfam" id="TIGR01643">
    <property type="entry name" value="YD_repeat_2x"/>
    <property type="match status" value="2"/>
</dbReference>
<evidence type="ECO:0000256" key="1">
    <source>
        <dbReference type="ARBA" id="ARBA00022737"/>
    </source>
</evidence>
<dbReference type="EMBL" id="NJAI01000002">
    <property type="protein sequence ID" value="PHM56287.1"/>
    <property type="molecule type" value="Genomic_DNA"/>
</dbReference>